<evidence type="ECO:0000256" key="1">
    <source>
        <dbReference type="ARBA" id="ARBA00001933"/>
    </source>
</evidence>
<dbReference type="Proteomes" id="UP000085678">
    <property type="component" value="Unplaced"/>
</dbReference>
<comment type="similarity">
    <text evidence="2">Belongs to the class-II pyridoxal-phosphate-dependent aminotransferase family.</text>
</comment>
<evidence type="ECO:0000259" key="6">
    <source>
        <dbReference type="Pfam" id="PF00155"/>
    </source>
</evidence>
<dbReference type="PANTHER" id="PTHR13693">
    <property type="entry name" value="CLASS II AMINOTRANSFERASE/8-AMINO-7-OXONONANOATE SYNTHASE"/>
    <property type="match status" value="1"/>
</dbReference>
<name>A0A1S3I4L5_LINAN</name>
<dbReference type="InterPro" id="IPR050087">
    <property type="entry name" value="AON_synthase_class-II"/>
</dbReference>
<evidence type="ECO:0000256" key="5">
    <source>
        <dbReference type="ARBA" id="ARBA00023315"/>
    </source>
</evidence>
<dbReference type="GO" id="GO:0008710">
    <property type="term" value="F:8-amino-7-oxononanoate synthase activity"/>
    <property type="evidence" value="ECO:0007669"/>
    <property type="project" value="TreeGrafter"/>
</dbReference>
<dbReference type="AlphaFoldDB" id="A0A1S3I4L5"/>
<dbReference type="Gene3D" id="3.40.640.10">
    <property type="entry name" value="Type I PLP-dependent aspartate aminotransferase-like (Major domain)"/>
    <property type="match status" value="1"/>
</dbReference>
<proteinExistence type="inferred from homology"/>
<dbReference type="InterPro" id="IPR015421">
    <property type="entry name" value="PyrdxlP-dep_Trfase_major"/>
</dbReference>
<evidence type="ECO:0000313" key="8">
    <source>
        <dbReference type="RefSeq" id="XP_013392309.1"/>
    </source>
</evidence>
<evidence type="ECO:0000256" key="4">
    <source>
        <dbReference type="ARBA" id="ARBA00022898"/>
    </source>
</evidence>
<dbReference type="Gene3D" id="3.90.1150.10">
    <property type="entry name" value="Aspartate Aminotransferase, domain 1"/>
    <property type="match status" value="1"/>
</dbReference>
<evidence type="ECO:0000313" key="7">
    <source>
        <dbReference type="Proteomes" id="UP000085678"/>
    </source>
</evidence>
<dbReference type="SUPFAM" id="SSF53383">
    <property type="entry name" value="PLP-dependent transferases"/>
    <property type="match status" value="1"/>
</dbReference>
<dbReference type="PANTHER" id="PTHR13693:SF100">
    <property type="entry name" value="8-AMINO-7-OXONONANOATE SYNTHASE"/>
    <property type="match status" value="1"/>
</dbReference>
<dbReference type="GO" id="GO:0030170">
    <property type="term" value="F:pyridoxal phosphate binding"/>
    <property type="evidence" value="ECO:0007669"/>
    <property type="project" value="InterPro"/>
</dbReference>
<evidence type="ECO:0000256" key="2">
    <source>
        <dbReference type="ARBA" id="ARBA00008392"/>
    </source>
</evidence>
<feature type="domain" description="Aminotransferase class I/classII large" evidence="6">
    <location>
        <begin position="108"/>
        <end position="368"/>
    </location>
</feature>
<gene>
    <name evidence="8" type="primary">LOC106160303</name>
</gene>
<dbReference type="InParanoid" id="A0A1S3I4L5"/>
<sequence length="438" mass="48520">MKTPTLCTMWYKLFHSTPPFQPFTITKRHLGSGLPGDYARELAALAKRAYSPFENLDKSKFHVDFYSSDYLGLGLNQELNQAHADAILRAGMDHNVSCVVSHPANSPVKDTELALARWLKSEAAVLTYSCATANIGVMEILLKGNDRPIYMDHYAHMTLKTAVSVAEASSRLKLFRHNDMDHLRFRIEKAGSGVVAVDSIYSVNGEEAPMAELVELCRRLDCILVVDESHAVGVVGDAGEGLVAHLGLENGVHVRTASLAKALSCQNGVVASSKEVADCYNSATTLALFSENVQTPSAVKAKKAIELAILATQQRDDLRNLSQSFRQQLNEAGYPVTENANHPIVSLVVGDLERAMYIHSLLCSNGIFPWVFGYPATPRNGALMRFVINQYVTPEKVAYTVKTLKDLSKDLKPWTWAGEHRNKEQNRKQFEQRIINFN</sequence>
<dbReference type="GO" id="GO:0009102">
    <property type="term" value="P:biotin biosynthetic process"/>
    <property type="evidence" value="ECO:0007669"/>
    <property type="project" value="TreeGrafter"/>
</dbReference>
<keyword evidence="4" id="KW-0663">Pyridoxal phosphate</keyword>
<dbReference type="InterPro" id="IPR004839">
    <property type="entry name" value="Aminotransferase_I/II_large"/>
</dbReference>
<keyword evidence="7" id="KW-1185">Reference proteome</keyword>
<evidence type="ECO:0000256" key="3">
    <source>
        <dbReference type="ARBA" id="ARBA00022679"/>
    </source>
</evidence>
<dbReference type="InterPro" id="IPR015422">
    <property type="entry name" value="PyrdxlP-dep_Trfase_small"/>
</dbReference>
<dbReference type="OrthoDB" id="9988688at2759"/>
<dbReference type="InterPro" id="IPR015424">
    <property type="entry name" value="PyrdxlP-dep_Trfase"/>
</dbReference>
<keyword evidence="3" id="KW-0808">Transferase</keyword>
<dbReference type="STRING" id="7574.A0A1S3I4L5"/>
<dbReference type="KEGG" id="lak:106160303"/>
<dbReference type="Pfam" id="PF00155">
    <property type="entry name" value="Aminotran_1_2"/>
    <property type="match status" value="1"/>
</dbReference>
<organism evidence="7 8">
    <name type="scientific">Lingula anatina</name>
    <name type="common">Brachiopod</name>
    <name type="synonym">Lingula unguis</name>
    <dbReference type="NCBI Taxonomy" id="7574"/>
    <lineage>
        <taxon>Eukaryota</taxon>
        <taxon>Metazoa</taxon>
        <taxon>Spiralia</taxon>
        <taxon>Lophotrochozoa</taxon>
        <taxon>Brachiopoda</taxon>
        <taxon>Linguliformea</taxon>
        <taxon>Lingulata</taxon>
        <taxon>Lingulida</taxon>
        <taxon>Linguloidea</taxon>
        <taxon>Lingulidae</taxon>
        <taxon>Lingula</taxon>
    </lineage>
</organism>
<dbReference type="GeneID" id="106160303"/>
<dbReference type="RefSeq" id="XP_013392309.1">
    <property type="nucleotide sequence ID" value="XM_013536855.1"/>
</dbReference>
<keyword evidence="5" id="KW-0012">Acyltransferase</keyword>
<protein>
    <submittedName>
        <fullName evidence="8">Uncharacterized protein LOC106160303</fullName>
    </submittedName>
</protein>
<accession>A0A1S3I4L5</accession>
<reference evidence="8" key="1">
    <citation type="submission" date="2025-08" db="UniProtKB">
        <authorList>
            <consortium name="RefSeq"/>
        </authorList>
    </citation>
    <scope>IDENTIFICATION</scope>
    <source>
        <tissue evidence="8">Gonads</tissue>
    </source>
</reference>
<comment type="cofactor">
    <cofactor evidence="1">
        <name>pyridoxal 5'-phosphate</name>
        <dbReference type="ChEBI" id="CHEBI:597326"/>
    </cofactor>
</comment>